<proteinExistence type="predicted"/>
<dbReference type="InterPro" id="IPR036291">
    <property type="entry name" value="NAD(P)-bd_dom_sf"/>
</dbReference>
<dbReference type="EMBL" id="CAVMBE010000010">
    <property type="protein sequence ID" value="CAK3894544.1"/>
    <property type="molecule type" value="Genomic_DNA"/>
</dbReference>
<sequence>MSKSEKPVAIVVGASRGIGRQVAIDLARNGYAVVVAAKTTSDASKCHPFPPDPNSPASTINTVAREISSENNEAYPIQVDVRSHAAMQSLIQTTGDKFGRIDVLIYNSGAIWWSSITKTPMKRFRLMQSINPEGLYGCVQEVLPWMTRRGTGEGRIVVISPPIYRRFLKGKTAYAMGKWGMSALTMGLAVDFEREGLDGMAITSLWPAVAIESAATQSSSAEETRQSLRKPTIFSDAILSILRASPKDVSGKCLLDEDYLREHDGIQDFSKYALVPGSTPRRIMPARLPDLRVEEEDDEGVRIDSTESRSGRETKL</sequence>
<feature type="region of interest" description="Disordered" evidence="2">
    <location>
        <begin position="291"/>
        <end position="316"/>
    </location>
</feature>
<gene>
    <name evidence="3" type="ORF">LECACI_7A002361</name>
</gene>
<dbReference type="InterPro" id="IPR002347">
    <property type="entry name" value="SDR_fam"/>
</dbReference>
<reference evidence="3" key="1">
    <citation type="submission" date="2023-11" db="EMBL/GenBank/DDBJ databases">
        <authorList>
            <person name="Alioto T."/>
            <person name="Alioto T."/>
            <person name="Gomez Garrido J."/>
        </authorList>
    </citation>
    <scope>NUCLEOTIDE SEQUENCE</scope>
</reference>
<comment type="caution">
    <text evidence="3">The sequence shown here is derived from an EMBL/GenBank/DDBJ whole genome shotgun (WGS) entry which is preliminary data.</text>
</comment>
<evidence type="ECO:0000313" key="3">
    <source>
        <dbReference type="EMBL" id="CAK3894544.1"/>
    </source>
</evidence>
<dbReference type="Gene3D" id="3.40.50.720">
    <property type="entry name" value="NAD(P)-binding Rossmann-like Domain"/>
    <property type="match status" value="1"/>
</dbReference>
<evidence type="ECO:0000313" key="4">
    <source>
        <dbReference type="Proteomes" id="UP001296104"/>
    </source>
</evidence>
<dbReference type="PRINTS" id="PR00081">
    <property type="entry name" value="GDHRDH"/>
</dbReference>
<keyword evidence="1" id="KW-0521">NADP</keyword>
<dbReference type="InterPro" id="IPR051935">
    <property type="entry name" value="HSDL2"/>
</dbReference>
<name>A0AAI9E8P0_9PEZI</name>
<evidence type="ECO:0000256" key="2">
    <source>
        <dbReference type="SAM" id="MobiDB-lite"/>
    </source>
</evidence>
<evidence type="ECO:0000256" key="1">
    <source>
        <dbReference type="ARBA" id="ARBA00022857"/>
    </source>
</evidence>
<keyword evidence="4" id="KW-1185">Reference proteome</keyword>
<organism evidence="3 4">
    <name type="scientific">Lecanosticta acicola</name>
    <dbReference type="NCBI Taxonomy" id="111012"/>
    <lineage>
        <taxon>Eukaryota</taxon>
        <taxon>Fungi</taxon>
        <taxon>Dikarya</taxon>
        <taxon>Ascomycota</taxon>
        <taxon>Pezizomycotina</taxon>
        <taxon>Dothideomycetes</taxon>
        <taxon>Dothideomycetidae</taxon>
        <taxon>Mycosphaerellales</taxon>
        <taxon>Mycosphaerellaceae</taxon>
        <taxon>Lecanosticta</taxon>
    </lineage>
</organism>
<dbReference type="SUPFAM" id="SSF51735">
    <property type="entry name" value="NAD(P)-binding Rossmann-fold domains"/>
    <property type="match status" value="1"/>
</dbReference>
<dbReference type="PANTHER" id="PTHR42808:SF4">
    <property type="entry name" value="SHORT CHAIN DEHYDROGENASE"/>
    <property type="match status" value="1"/>
</dbReference>
<protein>
    <submittedName>
        <fullName evidence="3">Hydroxysteroid dehydrogenase 2</fullName>
    </submittedName>
</protein>
<dbReference type="PROSITE" id="PS00061">
    <property type="entry name" value="ADH_SHORT"/>
    <property type="match status" value="1"/>
</dbReference>
<dbReference type="AlphaFoldDB" id="A0AAI9E8P0"/>
<accession>A0AAI9E8P0</accession>
<dbReference type="Proteomes" id="UP001296104">
    <property type="component" value="Unassembled WGS sequence"/>
</dbReference>
<dbReference type="PANTHER" id="PTHR42808">
    <property type="entry name" value="HYDROXYSTEROID DEHYDROGENASE-LIKE PROTEIN 2"/>
    <property type="match status" value="1"/>
</dbReference>
<feature type="compositionally biased region" description="Basic and acidic residues" evidence="2">
    <location>
        <begin position="300"/>
        <end position="316"/>
    </location>
</feature>
<dbReference type="Pfam" id="PF00106">
    <property type="entry name" value="adh_short"/>
    <property type="match status" value="2"/>
</dbReference>
<dbReference type="InterPro" id="IPR020904">
    <property type="entry name" value="Sc_DH/Rdtase_CS"/>
</dbReference>